<comment type="caution">
    <text evidence="1">The sequence shown here is derived from an EMBL/GenBank/DDBJ whole genome shotgun (WGS) entry which is preliminary data.</text>
</comment>
<evidence type="ECO:0008006" key="3">
    <source>
        <dbReference type="Google" id="ProtNLM"/>
    </source>
</evidence>
<keyword evidence="2" id="KW-1185">Reference proteome</keyword>
<dbReference type="EMBL" id="JAXAVX010000005">
    <property type="protein sequence ID" value="MDX8152353.1"/>
    <property type="molecule type" value="Genomic_DNA"/>
</dbReference>
<accession>A0ABU4VKJ5</accession>
<dbReference type="Proteomes" id="UP001277761">
    <property type="component" value="Unassembled WGS sequence"/>
</dbReference>
<protein>
    <recommendedName>
        <fullName evidence="3">DUF2804 domain-containing protein</fullName>
    </recommendedName>
</protein>
<reference evidence="1 2" key="1">
    <citation type="submission" date="2023-11" db="EMBL/GenBank/DDBJ databases">
        <authorList>
            <person name="Xu M."/>
            <person name="Jiang T."/>
        </authorList>
    </citation>
    <scope>NUCLEOTIDE SEQUENCE [LARGE SCALE GENOMIC DNA]</scope>
    <source>
        <strain evidence="1 2">SD</strain>
    </source>
</reference>
<evidence type="ECO:0000313" key="2">
    <source>
        <dbReference type="Proteomes" id="UP001277761"/>
    </source>
</evidence>
<proteinExistence type="predicted"/>
<sequence length="331" mass="35659">MSTMTIDRNVAPKPDVPLWNETRWNGCWNPDAGVGIYLHAGRFRQELDLWWAQVVAYLPDGALCVQRLWGRNATDDGVALGGLDLRMTQDGWRASYDGVGERTSTAAMARGVRGASAPSRAFAFTLEATAVTPVWDQRPAGGDDAPLHAGDAHIQQAFATRGALRVGEERHDLGGIGFKDHSSGKRDFGPWRSHEFVLAVGPEWTAHLISMAGPDGTALPPMGALITRDGAQEAITRLETVPLRDAAGAPASGRLAFETDAGRTGSYAVELRHAAPLSITEDNDNMNGVSWEVDGDPVVVVEGNARLVADDGTVLHAFHERSMRRSLLPRP</sequence>
<organism evidence="1 2">
    <name type="scientific">Patulibacter brassicae</name>
    <dbReference type="NCBI Taxonomy" id="1705717"/>
    <lineage>
        <taxon>Bacteria</taxon>
        <taxon>Bacillati</taxon>
        <taxon>Actinomycetota</taxon>
        <taxon>Thermoleophilia</taxon>
        <taxon>Solirubrobacterales</taxon>
        <taxon>Patulibacteraceae</taxon>
        <taxon>Patulibacter</taxon>
    </lineage>
</organism>
<gene>
    <name evidence="1" type="ORF">SK069_12155</name>
</gene>
<dbReference type="RefSeq" id="WP_319954507.1">
    <property type="nucleotide sequence ID" value="NZ_JAXAVX010000005.1"/>
</dbReference>
<evidence type="ECO:0000313" key="1">
    <source>
        <dbReference type="EMBL" id="MDX8152353.1"/>
    </source>
</evidence>
<dbReference type="SUPFAM" id="SSF159245">
    <property type="entry name" value="AttH-like"/>
    <property type="match status" value="1"/>
</dbReference>
<name>A0ABU4VKJ5_9ACTN</name>